<dbReference type="EC" id="3.1.2.-" evidence="4"/>
<dbReference type="InterPro" id="IPR006683">
    <property type="entry name" value="Thioestr_dom"/>
</dbReference>
<dbReference type="RefSeq" id="WP_377962888.1">
    <property type="nucleotide sequence ID" value="NZ_JBHZOL010000032.1"/>
</dbReference>
<evidence type="ECO:0000313" key="5">
    <source>
        <dbReference type="Proteomes" id="UP001600165"/>
    </source>
</evidence>
<dbReference type="PIRSF" id="PIRSF003230">
    <property type="entry name" value="YbgC"/>
    <property type="match status" value="1"/>
</dbReference>
<reference evidence="4 5" key="1">
    <citation type="submission" date="2024-10" db="EMBL/GenBank/DDBJ databases">
        <authorList>
            <person name="Ratan Roy A."/>
            <person name="Morales Sandoval P.H."/>
            <person name="De Los Santos Villalobos S."/>
            <person name="Chakraborty S."/>
            <person name="Mukherjee J."/>
        </authorList>
    </citation>
    <scope>NUCLEOTIDE SEQUENCE [LARGE SCALE GENOMIC DNA]</scope>
    <source>
        <strain evidence="4 5">S1</strain>
    </source>
</reference>
<dbReference type="InterPro" id="IPR008272">
    <property type="entry name" value="HB-CoA_thioesterase_AS"/>
</dbReference>
<dbReference type="InterPro" id="IPR050563">
    <property type="entry name" value="4-hydroxybenzoyl-CoA_TE"/>
</dbReference>
<sequence>MPQKSWFEYPIRVQPHHTDYAGIVWHGAYITWLEEARIECLRQAGAEFTNWVAMGIDLPVVDLSLRYHRALQLGMKALLKTRLSHRGVRLNWHYEIHAIAPSYLCLTGQVTLVPIDRTHNKIMRSLPSEVRQILKQLNRQFGD</sequence>
<comment type="similarity">
    <text evidence="1">Belongs to the 4-hydroxybenzoyl-CoA thioesterase family.</text>
</comment>
<dbReference type="CDD" id="cd00586">
    <property type="entry name" value="4HBT"/>
    <property type="match status" value="1"/>
</dbReference>
<feature type="domain" description="Thioesterase" evidence="3">
    <location>
        <begin position="22"/>
        <end position="97"/>
    </location>
</feature>
<organism evidence="4 5">
    <name type="scientific">Almyronema epifaneia S1</name>
    <dbReference type="NCBI Taxonomy" id="2991925"/>
    <lineage>
        <taxon>Bacteria</taxon>
        <taxon>Bacillati</taxon>
        <taxon>Cyanobacteriota</taxon>
        <taxon>Cyanophyceae</taxon>
        <taxon>Nodosilineales</taxon>
        <taxon>Nodosilineaceae</taxon>
        <taxon>Almyronema</taxon>
        <taxon>Almyronema epifaneia</taxon>
    </lineage>
</organism>
<dbReference type="PANTHER" id="PTHR31793:SF37">
    <property type="entry name" value="ACYL-COA THIOESTER HYDROLASE YBGC"/>
    <property type="match status" value="1"/>
</dbReference>
<dbReference type="InterPro" id="IPR029069">
    <property type="entry name" value="HotDog_dom_sf"/>
</dbReference>
<keyword evidence="5" id="KW-1185">Reference proteome</keyword>
<keyword evidence="2 4" id="KW-0378">Hydrolase</keyword>
<proteinExistence type="inferred from homology"/>
<evidence type="ECO:0000256" key="2">
    <source>
        <dbReference type="ARBA" id="ARBA00022801"/>
    </source>
</evidence>
<protein>
    <submittedName>
        <fullName evidence="4">Acyl-CoA thioesterase</fullName>
        <ecNumber evidence="4">3.1.2.-</ecNumber>
    </submittedName>
</protein>
<dbReference type="PANTHER" id="PTHR31793">
    <property type="entry name" value="4-HYDROXYBENZOYL-COA THIOESTERASE FAMILY MEMBER"/>
    <property type="match status" value="1"/>
</dbReference>
<name>A0ABW6IDG2_9CYAN</name>
<evidence type="ECO:0000256" key="1">
    <source>
        <dbReference type="ARBA" id="ARBA00005953"/>
    </source>
</evidence>
<dbReference type="Pfam" id="PF03061">
    <property type="entry name" value="4HBT"/>
    <property type="match status" value="1"/>
</dbReference>
<comment type="caution">
    <text evidence="4">The sequence shown here is derived from an EMBL/GenBank/DDBJ whole genome shotgun (WGS) entry which is preliminary data.</text>
</comment>
<dbReference type="Gene3D" id="3.10.129.10">
    <property type="entry name" value="Hotdog Thioesterase"/>
    <property type="match status" value="1"/>
</dbReference>
<evidence type="ECO:0000313" key="4">
    <source>
        <dbReference type="EMBL" id="MFE4105772.1"/>
    </source>
</evidence>
<dbReference type="PROSITE" id="PS01328">
    <property type="entry name" value="4HBCOA_THIOESTERASE"/>
    <property type="match status" value="1"/>
</dbReference>
<gene>
    <name evidence="4" type="ORF">ACFVKH_05755</name>
</gene>
<dbReference type="SUPFAM" id="SSF54637">
    <property type="entry name" value="Thioesterase/thiol ester dehydrase-isomerase"/>
    <property type="match status" value="1"/>
</dbReference>
<evidence type="ECO:0000259" key="3">
    <source>
        <dbReference type="Pfam" id="PF03061"/>
    </source>
</evidence>
<dbReference type="Proteomes" id="UP001600165">
    <property type="component" value="Unassembled WGS sequence"/>
</dbReference>
<accession>A0ABW6IDG2</accession>
<dbReference type="InterPro" id="IPR006684">
    <property type="entry name" value="YbgC/YbaW"/>
</dbReference>
<dbReference type="EMBL" id="JBHZOL010000032">
    <property type="protein sequence ID" value="MFE4105772.1"/>
    <property type="molecule type" value="Genomic_DNA"/>
</dbReference>
<dbReference type="GO" id="GO:0016787">
    <property type="term" value="F:hydrolase activity"/>
    <property type="evidence" value="ECO:0007669"/>
    <property type="project" value="UniProtKB-KW"/>
</dbReference>